<dbReference type="Proteomes" id="UP000220840">
    <property type="component" value="Unassembled WGS sequence"/>
</dbReference>
<feature type="transmembrane region" description="Helical" evidence="7">
    <location>
        <begin position="118"/>
        <end position="135"/>
    </location>
</feature>
<keyword evidence="6 7" id="KW-0472">Membrane</keyword>
<accession>A0A2A7MIV3</accession>
<evidence type="ECO:0000313" key="12">
    <source>
        <dbReference type="Proteomes" id="UP000220840"/>
    </source>
</evidence>
<dbReference type="FunFam" id="1.20.1510.10:FF:000006">
    <property type="entry name" value="Divalent cation efflux transporter"/>
    <property type="match status" value="1"/>
</dbReference>
<evidence type="ECO:0000256" key="6">
    <source>
        <dbReference type="ARBA" id="ARBA00023136"/>
    </source>
</evidence>
<keyword evidence="4 7" id="KW-0812">Transmembrane</keyword>
<dbReference type="STRING" id="137838.GCA_001458595_02427"/>
<keyword evidence="12" id="KW-1185">Reference proteome</keyword>
<gene>
    <name evidence="10" type="ORF">CNEO2_100022</name>
    <name evidence="11" type="ORF">CQ394_04805</name>
</gene>
<dbReference type="NCBIfam" id="TIGR01297">
    <property type="entry name" value="CDF"/>
    <property type="match status" value="1"/>
</dbReference>
<comment type="subcellular location">
    <subcellularLocation>
        <location evidence="1">Membrane</location>
        <topology evidence="1">Multi-pass membrane protein</topology>
    </subcellularLocation>
</comment>
<dbReference type="GO" id="GO:0006882">
    <property type="term" value="P:intracellular zinc ion homeostasis"/>
    <property type="evidence" value="ECO:0007669"/>
    <property type="project" value="TreeGrafter"/>
</dbReference>
<evidence type="ECO:0000256" key="1">
    <source>
        <dbReference type="ARBA" id="ARBA00004141"/>
    </source>
</evidence>
<protein>
    <submittedName>
        <fullName evidence="11">Cation transporter</fullName>
    </submittedName>
</protein>
<dbReference type="InterPro" id="IPR027470">
    <property type="entry name" value="Cation_efflux_CTD"/>
</dbReference>
<evidence type="ECO:0000256" key="5">
    <source>
        <dbReference type="ARBA" id="ARBA00022989"/>
    </source>
</evidence>
<dbReference type="GO" id="GO:0005886">
    <property type="term" value="C:plasma membrane"/>
    <property type="evidence" value="ECO:0007669"/>
    <property type="project" value="TreeGrafter"/>
</dbReference>
<dbReference type="InterPro" id="IPR027469">
    <property type="entry name" value="Cation_efflux_TMD_sf"/>
</dbReference>
<dbReference type="Gene3D" id="1.20.1510.10">
    <property type="entry name" value="Cation efflux protein transmembrane domain"/>
    <property type="match status" value="1"/>
</dbReference>
<dbReference type="SUPFAM" id="SSF160240">
    <property type="entry name" value="Cation efflux protein cytoplasmic domain-like"/>
    <property type="match status" value="1"/>
</dbReference>
<reference evidence="11 12" key="1">
    <citation type="submission" date="2017-10" db="EMBL/GenBank/DDBJ databases">
        <title>Effective Description of Clostridium neonatale sp. nov. linked to necrotizing enterocolitis in neonates and a clarification of species assignable to the genus Clostridium (Prazmowski 1880) emend. Lawson and Rainey 2016.</title>
        <authorList>
            <person name="Bernard K."/>
            <person name="Burdz T."/>
            <person name="Wiebe D."/>
            <person name="Balcewich B."/>
            <person name="Alfa M."/>
            <person name="Bernier A.-M."/>
        </authorList>
    </citation>
    <scope>NUCLEOTIDE SEQUENCE [LARGE SCALE GENOMIC DNA]</scope>
    <source>
        <strain evidence="11 12">LCDC99A005</strain>
    </source>
</reference>
<dbReference type="EMBL" id="CAMTCP010000011">
    <property type="protein sequence ID" value="CAI3539006.1"/>
    <property type="molecule type" value="Genomic_DNA"/>
</dbReference>
<dbReference type="GO" id="GO:0015093">
    <property type="term" value="F:ferrous iron transmembrane transporter activity"/>
    <property type="evidence" value="ECO:0007669"/>
    <property type="project" value="TreeGrafter"/>
</dbReference>
<evidence type="ECO:0000256" key="2">
    <source>
        <dbReference type="ARBA" id="ARBA00008114"/>
    </source>
</evidence>
<evidence type="ECO:0000259" key="8">
    <source>
        <dbReference type="Pfam" id="PF01545"/>
    </source>
</evidence>
<name>A0A2A7MIV3_9CLOT</name>
<feature type="domain" description="Cation efflux protein cytoplasmic" evidence="9">
    <location>
        <begin position="214"/>
        <end position="287"/>
    </location>
</feature>
<reference evidence="10" key="2">
    <citation type="submission" date="2022-10" db="EMBL/GenBank/DDBJ databases">
        <authorList>
            <person name="Aires J."/>
            <person name="Mesa V."/>
        </authorList>
    </citation>
    <scope>NUCLEOTIDE SEQUENCE</scope>
    <source>
        <strain evidence="10">Clostridium neonatale JD116</strain>
    </source>
</reference>
<dbReference type="GeneID" id="68877547"/>
<organism evidence="11 12">
    <name type="scientific">Clostridium neonatale</name>
    <dbReference type="NCBI Taxonomy" id="137838"/>
    <lineage>
        <taxon>Bacteria</taxon>
        <taxon>Bacillati</taxon>
        <taxon>Bacillota</taxon>
        <taxon>Clostridia</taxon>
        <taxon>Eubacteriales</taxon>
        <taxon>Clostridiaceae</taxon>
        <taxon>Clostridium</taxon>
    </lineage>
</organism>
<dbReference type="InterPro" id="IPR036837">
    <property type="entry name" value="Cation_efflux_CTD_sf"/>
</dbReference>
<feature type="transmembrane region" description="Helical" evidence="7">
    <location>
        <begin position="181"/>
        <end position="199"/>
    </location>
</feature>
<evidence type="ECO:0000256" key="7">
    <source>
        <dbReference type="SAM" id="Phobius"/>
    </source>
</evidence>
<comment type="similarity">
    <text evidence="2">Belongs to the cation diffusion facilitator (CDF) transporter (TC 2.A.4) family.</text>
</comment>
<keyword evidence="5 7" id="KW-1133">Transmembrane helix</keyword>
<dbReference type="GO" id="GO:0015086">
    <property type="term" value="F:cadmium ion transmembrane transporter activity"/>
    <property type="evidence" value="ECO:0007669"/>
    <property type="project" value="TreeGrafter"/>
</dbReference>
<evidence type="ECO:0000313" key="10">
    <source>
        <dbReference type="EMBL" id="CAI3539006.1"/>
    </source>
</evidence>
<dbReference type="SUPFAM" id="SSF161111">
    <property type="entry name" value="Cation efflux protein transmembrane domain-like"/>
    <property type="match status" value="1"/>
</dbReference>
<dbReference type="Proteomes" id="UP001189143">
    <property type="component" value="Unassembled WGS sequence"/>
</dbReference>
<dbReference type="Pfam" id="PF01545">
    <property type="entry name" value="Cation_efflux"/>
    <property type="match status" value="1"/>
</dbReference>
<keyword evidence="3" id="KW-0813">Transport</keyword>
<dbReference type="InterPro" id="IPR050291">
    <property type="entry name" value="CDF_Transporter"/>
</dbReference>
<evidence type="ECO:0000313" key="11">
    <source>
        <dbReference type="EMBL" id="PEG31048.1"/>
    </source>
</evidence>
<dbReference type="PANTHER" id="PTHR43840:SF15">
    <property type="entry name" value="MITOCHONDRIAL METAL TRANSPORTER 1-RELATED"/>
    <property type="match status" value="1"/>
</dbReference>
<feature type="domain" description="Cation efflux protein transmembrane" evidence="8">
    <location>
        <begin position="16"/>
        <end position="207"/>
    </location>
</feature>
<dbReference type="GO" id="GO:0015341">
    <property type="term" value="F:zinc efflux antiporter activity"/>
    <property type="evidence" value="ECO:0007669"/>
    <property type="project" value="TreeGrafter"/>
</dbReference>
<evidence type="ECO:0000256" key="3">
    <source>
        <dbReference type="ARBA" id="ARBA00022448"/>
    </source>
</evidence>
<dbReference type="Gene3D" id="3.30.70.1350">
    <property type="entry name" value="Cation efflux protein, cytoplasmic domain"/>
    <property type="match status" value="1"/>
</dbReference>
<dbReference type="PANTHER" id="PTHR43840">
    <property type="entry name" value="MITOCHONDRIAL METAL TRANSPORTER 1-RELATED"/>
    <property type="match status" value="1"/>
</dbReference>
<dbReference type="InterPro" id="IPR002524">
    <property type="entry name" value="Cation_efflux"/>
</dbReference>
<dbReference type="RefSeq" id="WP_083498772.1">
    <property type="nucleotide sequence ID" value="NZ_CAKJVD010000015.1"/>
</dbReference>
<dbReference type="Pfam" id="PF16916">
    <property type="entry name" value="ZT_dimer"/>
    <property type="match status" value="1"/>
</dbReference>
<feature type="transmembrane region" description="Helical" evidence="7">
    <location>
        <begin position="80"/>
        <end position="98"/>
    </location>
</feature>
<sequence length="290" mass="32677">MKTDNYSKIKRVLGILLIANVFVTIVKIIIGYMTNSVALCADGFHSFSDSASNIVGIVSITFASKPCDNEHPYGHKKIETMASLLICVVLILLGYNVIAKSIKSIWNPQTIVVDVQNIIIILLTVLINVFVAYYENKKGKEYNSSFLIADSIHTKSDIFISIGIIITLIAIKLGVSPKIDIIVSIMVALFIFHAAYEIFMEVASVLIDKNIIKCEDVKQVIYAFDEVKDVHKIRSRGFKDHVFLDMHIVVDKNMDVNELHKLEHSIEEEFTKKFGTTVDTLIHVEPYRLK</sequence>
<feature type="transmembrane region" description="Helical" evidence="7">
    <location>
        <begin position="12"/>
        <end position="30"/>
    </location>
</feature>
<comment type="caution">
    <text evidence="11">The sequence shown here is derived from an EMBL/GenBank/DDBJ whole genome shotgun (WGS) entry which is preliminary data.</text>
</comment>
<evidence type="ECO:0000256" key="4">
    <source>
        <dbReference type="ARBA" id="ARBA00022692"/>
    </source>
</evidence>
<dbReference type="AlphaFoldDB" id="A0A2A7MIV3"/>
<dbReference type="OrthoDB" id="9806522at2"/>
<proteinExistence type="inferred from homology"/>
<dbReference type="EMBL" id="PDCJ01000001">
    <property type="protein sequence ID" value="PEG31048.1"/>
    <property type="molecule type" value="Genomic_DNA"/>
</dbReference>
<feature type="transmembrane region" description="Helical" evidence="7">
    <location>
        <begin position="156"/>
        <end position="175"/>
    </location>
</feature>
<dbReference type="InterPro" id="IPR058533">
    <property type="entry name" value="Cation_efflux_TM"/>
</dbReference>
<evidence type="ECO:0000259" key="9">
    <source>
        <dbReference type="Pfam" id="PF16916"/>
    </source>
</evidence>